<evidence type="ECO:0008006" key="4">
    <source>
        <dbReference type="Google" id="ProtNLM"/>
    </source>
</evidence>
<accession>A0A9X9X3B4</accession>
<dbReference type="Proteomes" id="UP001138751">
    <property type="component" value="Unassembled WGS sequence"/>
</dbReference>
<organism evidence="2 3">
    <name type="scientific">Neoroseomonas soli</name>
    <dbReference type="NCBI Taxonomy" id="1081025"/>
    <lineage>
        <taxon>Bacteria</taxon>
        <taxon>Pseudomonadati</taxon>
        <taxon>Pseudomonadota</taxon>
        <taxon>Alphaproteobacteria</taxon>
        <taxon>Acetobacterales</taxon>
        <taxon>Acetobacteraceae</taxon>
        <taxon>Neoroseomonas</taxon>
    </lineage>
</organism>
<dbReference type="AlphaFoldDB" id="A0A9X9X3B4"/>
<evidence type="ECO:0000313" key="2">
    <source>
        <dbReference type="EMBL" id="MBR0673893.1"/>
    </source>
</evidence>
<reference evidence="2" key="1">
    <citation type="submission" date="2020-01" db="EMBL/GenBank/DDBJ databases">
        <authorList>
            <person name="Rat A."/>
        </authorList>
    </citation>
    <scope>NUCLEOTIDE SEQUENCE</scope>
    <source>
        <strain evidence="2">LMG 31231</strain>
    </source>
</reference>
<comment type="caution">
    <text evidence="2">The sequence shown here is derived from an EMBL/GenBank/DDBJ whole genome shotgun (WGS) entry which is preliminary data.</text>
</comment>
<protein>
    <recommendedName>
        <fullName evidence="4">Lipoprotein</fullName>
    </recommendedName>
</protein>
<dbReference type="EMBL" id="JAAEDM010000096">
    <property type="protein sequence ID" value="MBR0673893.1"/>
    <property type="molecule type" value="Genomic_DNA"/>
</dbReference>
<dbReference type="PROSITE" id="PS51257">
    <property type="entry name" value="PROKAR_LIPOPROTEIN"/>
    <property type="match status" value="1"/>
</dbReference>
<gene>
    <name evidence="2" type="ORF">GXW76_22170</name>
</gene>
<feature type="region of interest" description="Disordered" evidence="1">
    <location>
        <begin position="188"/>
        <end position="208"/>
    </location>
</feature>
<reference evidence="2" key="2">
    <citation type="journal article" date="2021" name="Syst. Appl. Microbiol.">
        <title>Roseomonas hellenica sp. nov., isolated from roots of wild-growing Alkanna tinctoria.</title>
        <authorList>
            <person name="Rat A."/>
            <person name="Naranjo H.D."/>
            <person name="Lebbe L."/>
            <person name="Cnockaert M."/>
            <person name="Krigas N."/>
            <person name="Grigoriadou K."/>
            <person name="Maloupa E."/>
            <person name="Willems A."/>
        </authorList>
    </citation>
    <scope>NUCLEOTIDE SEQUENCE</scope>
    <source>
        <strain evidence="2">LMG 31231</strain>
    </source>
</reference>
<keyword evidence="3" id="KW-1185">Reference proteome</keyword>
<proteinExistence type="predicted"/>
<evidence type="ECO:0000313" key="3">
    <source>
        <dbReference type="Proteomes" id="UP001138751"/>
    </source>
</evidence>
<name>A0A9X9X3B4_9PROT</name>
<feature type="compositionally biased region" description="Pro residues" evidence="1">
    <location>
        <begin position="189"/>
        <end position="208"/>
    </location>
</feature>
<dbReference type="RefSeq" id="WP_211864291.1">
    <property type="nucleotide sequence ID" value="NZ_JAAEDM010000096.1"/>
</dbReference>
<sequence>MSLSRRAALSAALAAAACGRASEPPPPPSAPPSYSHLTPLRLAVGRIEVVAATDPAATRTMPPAPLVPQDVVLTMARDRLAAGGGTANARFRVQIATLTREGAGAGGVFTTATERLTCTLRCRLEVVGEDGSPAGFAEAEVRRAAVRPAGSPAERTRAAEEIVRQAGNDLNVEFEYQMRRNLRALIQAPPRPGEAVPPPVEAEPLPRT</sequence>
<evidence type="ECO:0000256" key="1">
    <source>
        <dbReference type="SAM" id="MobiDB-lite"/>
    </source>
</evidence>